<gene>
    <name evidence="1" type="ORF">WMO75_10385</name>
</gene>
<dbReference type="RefSeq" id="WP_349077995.1">
    <property type="nucleotide sequence ID" value="NZ_JBBMEI010000029.1"/>
</dbReference>
<organism evidence="1 2">
    <name type="scientific">Blautia intestinihominis</name>
    <dbReference type="NCBI Taxonomy" id="3133152"/>
    <lineage>
        <taxon>Bacteria</taxon>
        <taxon>Bacillati</taxon>
        <taxon>Bacillota</taxon>
        <taxon>Clostridia</taxon>
        <taxon>Lachnospirales</taxon>
        <taxon>Lachnospiraceae</taxon>
        <taxon>Blautia</taxon>
    </lineage>
</organism>
<comment type="caution">
    <text evidence="1">The sequence shown here is derived from an EMBL/GenBank/DDBJ whole genome shotgun (WGS) entry which is preliminary data.</text>
</comment>
<proteinExistence type="predicted"/>
<keyword evidence="2" id="KW-1185">Reference proteome</keyword>
<dbReference type="Proteomes" id="UP001446032">
    <property type="component" value="Unassembled WGS sequence"/>
</dbReference>
<reference evidence="1 2" key="1">
    <citation type="submission" date="2024-03" db="EMBL/GenBank/DDBJ databases">
        <title>Human intestinal bacterial collection.</title>
        <authorList>
            <person name="Pauvert C."/>
            <person name="Hitch T.C.A."/>
            <person name="Clavel T."/>
        </authorList>
    </citation>
    <scope>NUCLEOTIDE SEQUENCE [LARGE SCALE GENOMIC DNA]</scope>
    <source>
        <strain evidence="1 2">CLA-AA-H95</strain>
    </source>
</reference>
<evidence type="ECO:0000313" key="1">
    <source>
        <dbReference type="EMBL" id="MEQ2358735.1"/>
    </source>
</evidence>
<name>A0ABV1AKM6_9FIRM</name>
<protein>
    <submittedName>
        <fullName evidence="1">Uncharacterized protein</fullName>
    </submittedName>
</protein>
<evidence type="ECO:0000313" key="2">
    <source>
        <dbReference type="Proteomes" id="UP001446032"/>
    </source>
</evidence>
<sequence length="98" mass="11130">MNKELVMNVVNYAANHLGNLPDDSITGFENYTNNEIDVAVKYLEEVGVFNIAQSEAYSYCGVGDVKSHNDYTKYYTARAFISKEKLDKLKILLEDQKP</sequence>
<accession>A0ABV1AKM6</accession>
<dbReference type="EMBL" id="JBBMEI010000029">
    <property type="protein sequence ID" value="MEQ2358735.1"/>
    <property type="molecule type" value="Genomic_DNA"/>
</dbReference>